<dbReference type="InterPro" id="IPR036237">
    <property type="entry name" value="Xyl_isomerase-like_sf"/>
</dbReference>
<evidence type="ECO:0000313" key="3">
    <source>
        <dbReference type="Proteomes" id="UP000276301"/>
    </source>
</evidence>
<dbReference type="Proteomes" id="UP000276301">
    <property type="component" value="Unassembled WGS sequence"/>
</dbReference>
<reference evidence="2 3" key="1">
    <citation type="submission" date="2018-10" db="EMBL/GenBank/DDBJ databases">
        <title>Anaerotruncus faecis sp. nov., isolated from human feces.</title>
        <authorList>
            <person name="Wang Y.-J."/>
        </authorList>
    </citation>
    <scope>NUCLEOTIDE SEQUENCE [LARGE SCALE GENOMIC DNA]</scope>
    <source>
        <strain evidence="2 3">22A2-44</strain>
    </source>
</reference>
<protein>
    <submittedName>
        <fullName evidence="2">Sugar phosphate isomerase/epimerase</fullName>
    </submittedName>
</protein>
<accession>A0A498CQQ3</accession>
<keyword evidence="2" id="KW-0413">Isomerase</keyword>
<dbReference type="Pfam" id="PF01261">
    <property type="entry name" value="AP_endonuc_2"/>
    <property type="match status" value="1"/>
</dbReference>
<name>A0A498CQQ3_9FIRM</name>
<evidence type="ECO:0000313" key="2">
    <source>
        <dbReference type="EMBL" id="RLL14858.1"/>
    </source>
</evidence>
<dbReference type="PANTHER" id="PTHR12110">
    <property type="entry name" value="HYDROXYPYRUVATE ISOMERASE"/>
    <property type="match status" value="1"/>
</dbReference>
<dbReference type="InterPro" id="IPR050312">
    <property type="entry name" value="IolE/XylAMocC-like"/>
</dbReference>
<dbReference type="SUPFAM" id="SSF51658">
    <property type="entry name" value="Xylose isomerase-like"/>
    <property type="match status" value="1"/>
</dbReference>
<organism evidence="2 3">
    <name type="scientific">Anaerotruncus massiliensis</name>
    <name type="common">ex Liu et al. 2021</name>
    <dbReference type="NCBI Taxonomy" id="2321404"/>
    <lineage>
        <taxon>Bacteria</taxon>
        <taxon>Bacillati</taxon>
        <taxon>Bacillota</taxon>
        <taxon>Clostridia</taxon>
        <taxon>Eubacteriales</taxon>
        <taxon>Oscillospiraceae</taxon>
        <taxon>Anaerotruncus</taxon>
    </lineage>
</organism>
<keyword evidence="3" id="KW-1185">Reference proteome</keyword>
<gene>
    <name evidence="2" type="ORF">D4A47_00355</name>
</gene>
<dbReference type="InterPro" id="IPR013022">
    <property type="entry name" value="Xyl_isomerase-like_TIM-brl"/>
</dbReference>
<dbReference type="PANTHER" id="PTHR12110:SF21">
    <property type="entry name" value="XYLOSE ISOMERASE-LIKE TIM BARREL DOMAIN-CONTAINING PROTEIN"/>
    <property type="match status" value="1"/>
</dbReference>
<dbReference type="RefSeq" id="WP_121585582.1">
    <property type="nucleotide sequence ID" value="NZ_RCHT01000001.1"/>
</dbReference>
<dbReference type="GO" id="GO:0016853">
    <property type="term" value="F:isomerase activity"/>
    <property type="evidence" value="ECO:0007669"/>
    <property type="project" value="UniProtKB-KW"/>
</dbReference>
<feature type="domain" description="Xylose isomerase-like TIM barrel" evidence="1">
    <location>
        <begin position="19"/>
        <end position="244"/>
    </location>
</feature>
<sequence length="271" mass="30518">MKTAFSTLGCPGWSWDEIFATAKDLGLDGIEVRGVENEMFAPSIRAFNEKHLDETRARLEKAGMEIPMLTSGACLGLSGDSGRYMDEAKAYIDLAKKLGTPYVRVIITPNAAPMEGENILQVKRLYTELCAYAKGTGVAVLLETSGELADSSKMREFMRDVDLETGGVLWDLHHPYRFFGESPAKTWENIGEWVRYLHVKDSAMQDGKLVYRMMGYGDVPVFDALKILSDHGYRGYVSLEWLKRWCPDLQEPGIVFAHYASYMGYLKNQLK</sequence>
<dbReference type="Gene3D" id="3.20.20.150">
    <property type="entry name" value="Divalent-metal-dependent TIM barrel enzymes"/>
    <property type="match status" value="1"/>
</dbReference>
<dbReference type="AlphaFoldDB" id="A0A498CQQ3"/>
<comment type="caution">
    <text evidence="2">The sequence shown here is derived from an EMBL/GenBank/DDBJ whole genome shotgun (WGS) entry which is preliminary data.</text>
</comment>
<proteinExistence type="predicted"/>
<dbReference type="EMBL" id="RCHT01000001">
    <property type="protein sequence ID" value="RLL14858.1"/>
    <property type="molecule type" value="Genomic_DNA"/>
</dbReference>
<evidence type="ECO:0000259" key="1">
    <source>
        <dbReference type="Pfam" id="PF01261"/>
    </source>
</evidence>